<organism evidence="2">
    <name type="scientific">Graphocephala atropunctata</name>
    <dbReference type="NCBI Taxonomy" id="36148"/>
    <lineage>
        <taxon>Eukaryota</taxon>
        <taxon>Metazoa</taxon>
        <taxon>Ecdysozoa</taxon>
        <taxon>Arthropoda</taxon>
        <taxon>Hexapoda</taxon>
        <taxon>Insecta</taxon>
        <taxon>Pterygota</taxon>
        <taxon>Neoptera</taxon>
        <taxon>Paraneoptera</taxon>
        <taxon>Hemiptera</taxon>
        <taxon>Auchenorrhyncha</taxon>
        <taxon>Membracoidea</taxon>
        <taxon>Cicadellidae</taxon>
        <taxon>Cicadellinae</taxon>
        <taxon>Cicadellini</taxon>
        <taxon>Graphocephala</taxon>
    </lineage>
</organism>
<gene>
    <name evidence="2" type="ORF">g.14360</name>
</gene>
<sequence>MAASCLLVILSFTLTTTIADVFDDVNFTAENVANFHQLFVSLLQKLGFNQTSGLLQLGDSTPLAQLEERIQTLTSSTGDSAPTADTSATRAIMDAPTRTCRPGQSRDLKGNCRSIFG</sequence>
<dbReference type="EMBL" id="GEBQ01004286">
    <property type="protein sequence ID" value="JAT35691.1"/>
    <property type="molecule type" value="Transcribed_RNA"/>
</dbReference>
<feature type="chain" id="PRO_5008588405" evidence="1">
    <location>
        <begin position="20"/>
        <end position="117"/>
    </location>
</feature>
<accession>A0A1B6MIF8</accession>
<feature type="signal peptide" evidence="1">
    <location>
        <begin position="1"/>
        <end position="19"/>
    </location>
</feature>
<name>A0A1B6MIF8_9HEMI</name>
<reference evidence="2" key="1">
    <citation type="submission" date="2015-11" db="EMBL/GenBank/DDBJ databases">
        <title>De novo transcriptome assembly of four potential Pierce s Disease insect vectors from Arizona vineyards.</title>
        <authorList>
            <person name="Tassone E.E."/>
        </authorList>
    </citation>
    <scope>NUCLEOTIDE SEQUENCE</scope>
</reference>
<protein>
    <submittedName>
        <fullName evidence="2">Uncharacterized protein</fullName>
    </submittedName>
</protein>
<keyword evidence="1" id="KW-0732">Signal</keyword>
<dbReference type="AlphaFoldDB" id="A0A1B6MIF8"/>
<proteinExistence type="predicted"/>
<evidence type="ECO:0000313" key="2">
    <source>
        <dbReference type="EMBL" id="JAT35691.1"/>
    </source>
</evidence>
<evidence type="ECO:0000256" key="1">
    <source>
        <dbReference type="SAM" id="SignalP"/>
    </source>
</evidence>